<reference evidence="1 2" key="1">
    <citation type="submission" date="2016-10" db="EMBL/GenBank/DDBJ databases">
        <authorList>
            <person name="de Groot N.N."/>
        </authorList>
    </citation>
    <scope>NUCLEOTIDE SEQUENCE [LARGE SCALE GENOMIC DNA]</scope>
    <source>
        <strain evidence="1 2">DSM 16957</strain>
    </source>
</reference>
<organism evidence="1 2">
    <name type="scientific">Aquimonas voraii</name>
    <dbReference type="NCBI Taxonomy" id="265719"/>
    <lineage>
        <taxon>Bacteria</taxon>
        <taxon>Pseudomonadati</taxon>
        <taxon>Pseudomonadota</taxon>
        <taxon>Gammaproteobacteria</taxon>
        <taxon>Lysobacterales</taxon>
        <taxon>Lysobacteraceae</taxon>
        <taxon>Aquimonas</taxon>
    </lineage>
</organism>
<gene>
    <name evidence="1" type="ORF">SAMN04488509_104116</name>
</gene>
<dbReference type="AlphaFoldDB" id="A0A1G6W647"/>
<dbReference type="Proteomes" id="UP000199603">
    <property type="component" value="Unassembled WGS sequence"/>
</dbReference>
<dbReference type="OrthoDB" id="583519at2"/>
<evidence type="ECO:0000313" key="2">
    <source>
        <dbReference type="Proteomes" id="UP000199603"/>
    </source>
</evidence>
<evidence type="ECO:0000313" key="1">
    <source>
        <dbReference type="EMBL" id="SDD60496.1"/>
    </source>
</evidence>
<dbReference type="STRING" id="265719.SAMN04488509_104116"/>
<dbReference type="EMBL" id="FNAG01000004">
    <property type="protein sequence ID" value="SDD60496.1"/>
    <property type="molecule type" value="Genomic_DNA"/>
</dbReference>
<dbReference type="RefSeq" id="WP_091241794.1">
    <property type="nucleotide sequence ID" value="NZ_FNAG01000004.1"/>
</dbReference>
<protein>
    <submittedName>
        <fullName evidence="1">Uncharacterized protein</fullName>
    </submittedName>
</protein>
<proteinExistence type="predicted"/>
<sequence>MQLHALKGSAGGSFDRLICERADGSRTEVEMPRQGILPHDLLHALVETALEFDNGFMGRVAAGADIGFLSKTFHDFADPQRSAQSPQAESVVEALQTQLWQGAFDVVAFDYGVETACAMRGVPIPPWPHPQASLQLFQRAQALGARWQALPEQAGLRLSFPLLQEAC</sequence>
<accession>A0A1G6W647</accession>
<keyword evidence="2" id="KW-1185">Reference proteome</keyword>
<name>A0A1G6W647_9GAMM</name>